<keyword evidence="14" id="KW-1185">Reference proteome</keyword>
<evidence type="ECO:0000259" key="12">
    <source>
        <dbReference type="PROSITE" id="PS51903"/>
    </source>
</evidence>
<accession>A0ABY9I5T4</accession>
<dbReference type="PROSITE" id="PS00870">
    <property type="entry name" value="CLPAB_1"/>
    <property type="match status" value="1"/>
</dbReference>
<dbReference type="InterPro" id="IPR004176">
    <property type="entry name" value="Clp_R_N"/>
</dbReference>
<dbReference type="PROSITE" id="PS00871">
    <property type="entry name" value="CLPAB_2"/>
    <property type="match status" value="1"/>
</dbReference>
<dbReference type="Gene3D" id="1.10.8.60">
    <property type="match status" value="1"/>
</dbReference>
<dbReference type="InterPro" id="IPR001270">
    <property type="entry name" value="ClpA/B"/>
</dbReference>
<dbReference type="InterPro" id="IPR003959">
    <property type="entry name" value="ATPase_AAA_core"/>
</dbReference>
<keyword evidence="6 11" id="KW-0175">Coiled coil</keyword>
<dbReference type="NCBIfam" id="TIGR03346">
    <property type="entry name" value="chaperone_ClpB"/>
    <property type="match status" value="1"/>
</dbReference>
<protein>
    <recommendedName>
        <fullName evidence="11">Chaperone protein ClpB</fullName>
    </recommendedName>
</protein>
<dbReference type="Pfam" id="PF00004">
    <property type="entry name" value="AAA"/>
    <property type="match status" value="1"/>
</dbReference>
<keyword evidence="3 10" id="KW-0547">Nucleotide-binding</keyword>
<comment type="subunit">
    <text evidence="8">Homohexamer. The oligomerization is ATP-dependent.</text>
</comment>
<name>A0ABY9I5T4_9ACTN</name>
<dbReference type="RefSeq" id="WP_306089372.1">
    <property type="nucleotide sequence ID" value="NZ_CP120992.1"/>
</dbReference>
<dbReference type="SUPFAM" id="SSF52540">
    <property type="entry name" value="P-loop containing nucleoside triphosphate hydrolases"/>
    <property type="match status" value="2"/>
</dbReference>
<dbReference type="PANTHER" id="PTHR11638">
    <property type="entry name" value="ATP-DEPENDENT CLP PROTEASE"/>
    <property type="match status" value="1"/>
</dbReference>
<organism evidence="13 14">
    <name type="scientific">Streptomyces laculatispora</name>
    <dbReference type="NCBI Taxonomy" id="887464"/>
    <lineage>
        <taxon>Bacteria</taxon>
        <taxon>Bacillati</taxon>
        <taxon>Actinomycetota</taxon>
        <taxon>Actinomycetes</taxon>
        <taxon>Kitasatosporales</taxon>
        <taxon>Streptomycetaceae</taxon>
        <taxon>Streptomyces</taxon>
    </lineage>
</organism>
<dbReference type="InterPro" id="IPR019489">
    <property type="entry name" value="Clp_ATPase_C"/>
</dbReference>
<evidence type="ECO:0000256" key="5">
    <source>
        <dbReference type="ARBA" id="ARBA00023016"/>
    </source>
</evidence>
<keyword evidence="5 11" id="KW-0346">Stress response</keyword>
<dbReference type="CDD" id="cd19499">
    <property type="entry name" value="RecA-like_ClpB_Hsp104-like"/>
    <property type="match status" value="1"/>
</dbReference>
<dbReference type="Proteomes" id="UP001229952">
    <property type="component" value="Chromosome"/>
</dbReference>
<comment type="function">
    <text evidence="11">Part of a stress-induced multi-chaperone system, it is involved in the recovery of the cell from heat-induced damage, in cooperation with DnaK, DnaJ and GrpE.</text>
</comment>
<dbReference type="Gene3D" id="3.40.50.300">
    <property type="entry name" value="P-loop containing nucleotide triphosphate hydrolases"/>
    <property type="match status" value="3"/>
</dbReference>
<comment type="subunit">
    <text evidence="11">Homohexamer; The oligomerization is ATP-dependent.</text>
</comment>
<dbReference type="PRINTS" id="PR00300">
    <property type="entry name" value="CLPPROTEASEA"/>
</dbReference>
<evidence type="ECO:0000256" key="7">
    <source>
        <dbReference type="ARBA" id="ARBA00023186"/>
    </source>
</evidence>
<dbReference type="InterPro" id="IPR017730">
    <property type="entry name" value="Chaperonin_ClpB"/>
</dbReference>
<evidence type="ECO:0000256" key="10">
    <source>
        <dbReference type="RuleBase" id="RU004432"/>
    </source>
</evidence>
<dbReference type="InterPro" id="IPR003593">
    <property type="entry name" value="AAA+_ATPase"/>
</dbReference>
<evidence type="ECO:0000256" key="1">
    <source>
        <dbReference type="ARBA" id="ARBA00008675"/>
    </source>
</evidence>
<dbReference type="InterPro" id="IPR050130">
    <property type="entry name" value="ClpA_ClpB"/>
</dbReference>
<evidence type="ECO:0000256" key="9">
    <source>
        <dbReference type="PROSITE-ProRule" id="PRU01251"/>
    </source>
</evidence>
<dbReference type="InterPro" id="IPR027417">
    <property type="entry name" value="P-loop_NTPase"/>
</dbReference>
<dbReference type="InterPro" id="IPR041546">
    <property type="entry name" value="ClpA/ClpB_AAA_lid"/>
</dbReference>
<keyword evidence="2 9" id="KW-0677">Repeat</keyword>
<sequence length="880" mass="95949">MDAELTNRSRDAINAATSRAVKDGHPDLTPGHLLLALLAGEDNENIIDLLAAVEADQVAVRTETERLLAAQPSVTGSTVAPPQPNRELLAVISDAAQRAKELGDDYISTEHLLIGVAAEGGRAGEILDGQGASAKKLLDAFEKSRGGRRVTTPDPEGQYKALEKFGTDFTAAAREGKLDPVIGRDQEIRRVVQVLSRRTKNNPVLIGEPGVGKTAVVEGLAQRIVKGDVPESLKNKRLVSLDLGAMVAGAKYRGEFEERLKTVLSEIKESGGQIITFIDELHTVVGAGAGGDSAMDAGNMLKPMLARGELRMVGATTLDEYRERIEKDPALERRFQQVLVAEPSVEDTIAILRGLKGRYEAHHKVQIADSSLVAAATLSDRYITSRFLPDKAIDLVDEAASRLRMEIDSSPVEIDELQRAVDRLHMEELALKNESDAASKQRLEKLRRDLADKEEELRGLNARWEKEKQGLNRVGELKERLDELRGQAERAQRDGDFDSASKLLYGEIPGLERELAEAAEAEQEAAREPKETLVKEEVGPDDIADVVGAWTGIPAGRLLEGETQKLLRMEEELGRRLIGQTEAVQAVSDAVRRTRAGIADPDRPTGSFLFLGPTGVGKTELAKALADFLFDDERAMVRIDMSEYSEKHSVARLVGAPPGYVGYEEGGQLTEAVRRRPYSVVLLDEVEKAHPEVFDILLQVLDDGRLTDGQGRTVDFRNTILVLTSNLGSQYLVDPLTKPEEKKKQVMDVVRASFKPEFLNRLDDLVVFSALSGDELAHIAGLQIDRLAKRLADRRLTLDVTPAALAWLAEKGNDPAYGARPLRRLIQTAIGDRLAKEILSGEITDGDTVRVDRDGDGLVVGAARHGSAPPVGLEKGVHAP</sequence>
<dbReference type="InterPro" id="IPR036628">
    <property type="entry name" value="Clp_N_dom_sf"/>
</dbReference>
<dbReference type="InterPro" id="IPR028299">
    <property type="entry name" value="ClpA/B_CS2"/>
</dbReference>
<dbReference type="SMART" id="SM01086">
    <property type="entry name" value="ClpB_D2-small"/>
    <property type="match status" value="1"/>
</dbReference>
<proteinExistence type="inferred from homology"/>
<dbReference type="CDD" id="cd00009">
    <property type="entry name" value="AAA"/>
    <property type="match status" value="1"/>
</dbReference>
<gene>
    <name evidence="11 13" type="primary">clpB</name>
    <name evidence="13" type="ORF">P8A22_21010</name>
</gene>
<feature type="coiled-coil region" evidence="11">
    <location>
        <begin position="414"/>
        <end position="528"/>
    </location>
</feature>
<keyword evidence="11" id="KW-0963">Cytoplasm</keyword>
<dbReference type="Pfam" id="PF02861">
    <property type="entry name" value="Clp_N"/>
    <property type="match status" value="1"/>
</dbReference>
<evidence type="ECO:0000313" key="14">
    <source>
        <dbReference type="Proteomes" id="UP001229952"/>
    </source>
</evidence>
<keyword evidence="7 10" id="KW-0143">Chaperone</keyword>
<comment type="similarity">
    <text evidence="1 10">Belongs to the ClpA/ClpB family.</text>
</comment>
<dbReference type="PANTHER" id="PTHR11638:SF18">
    <property type="entry name" value="HEAT SHOCK PROTEIN 104"/>
    <property type="match status" value="1"/>
</dbReference>
<evidence type="ECO:0000256" key="4">
    <source>
        <dbReference type="ARBA" id="ARBA00022840"/>
    </source>
</evidence>
<dbReference type="Pfam" id="PF10431">
    <property type="entry name" value="ClpB_D2-small"/>
    <property type="match status" value="1"/>
</dbReference>
<dbReference type="EMBL" id="CP120992">
    <property type="protein sequence ID" value="WLQ42216.1"/>
    <property type="molecule type" value="Genomic_DNA"/>
</dbReference>
<reference evidence="13 14" key="1">
    <citation type="submission" date="2023-03" db="EMBL/GenBank/DDBJ databases">
        <title>Isolation and description of six Streptomyces strains from soil environments, able to metabolize different microbial glucans.</title>
        <authorList>
            <person name="Widen T."/>
            <person name="Larsbrink J."/>
        </authorList>
    </citation>
    <scope>NUCLEOTIDE SEQUENCE [LARGE SCALE GENOMIC DNA]</scope>
    <source>
        <strain evidence="13 14">Mut2</strain>
    </source>
</reference>
<dbReference type="SMART" id="SM00382">
    <property type="entry name" value="AAA"/>
    <property type="match status" value="2"/>
</dbReference>
<evidence type="ECO:0000256" key="8">
    <source>
        <dbReference type="ARBA" id="ARBA00026057"/>
    </source>
</evidence>
<dbReference type="InterPro" id="IPR018368">
    <property type="entry name" value="ClpA/B_CS1"/>
</dbReference>
<dbReference type="Pfam" id="PF17871">
    <property type="entry name" value="AAA_lid_9"/>
    <property type="match status" value="1"/>
</dbReference>
<evidence type="ECO:0000256" key="6">
    <source>
        <dbReference type="ARBA" id="ARBA00023054"/>
    </source>
</evidence>
<dbReference type="SUPFAM" id="SSF81923">
    <property type="entry name" value="Double Clp-N motif"/>
    <property type="match status" value="1"/>
</dbReference>
<evidence type="ECO:0000313" key="13">
    <source>
        <dbReference type="EMBL" id="WLQ42216.1"/>
    </source>
</evidence>
<feature type="domain" description="Clp R" evidence="12">
    <location>
        <begin position="1"/>
        <end position="147"/>
    </location>
</feature>
<dbReference type="Gene3D" id="1.10.1780.10">
    <property type="entry name" value="Clp, N-terminal domain"/>
    <property type="match status" value="1"/>
</dbReference>
<evidence type="ECO:0000256" key="11">
    <source>
        <dbReference type="RuleBase" id="RU362034"/>
    </source>
</evidence>
<comment type="subcellular location">
    <subcellularLocation>
        <location evidence="11">Cytoplasm</location>
    </subcellularLocation>
</comment>
<dbReference type="Pfam" id="PF07724">
    <property type="entry name" value="AAA_2"/>
    <property type="match status" value="1"/>
</dbReference>
<keyword evidence="4 10" id="KW-0067">ATP-binding</keyword>
<evidence type="ECO:0000256" key="2">
    <source>
        <dbReference type="ARBA" id="ARBA00022737"/>
    </source>
</evidence>
<dbReference type="PROSITE" id="PS51903">
    <property type="entry name" value="CLP_R"/>
    <property type="match status" value="1"/>
</dbReference>
<evidence type="ECO:0000256" key="3">
    <source>
        <dbReference type="ARBA" id="ARBA00022741"/>
    </source>
</evidence>